<accession>A0A6H5IB21</accession>
<reference evidence="3 4" key="1">
    <citation type="submission" date="2020-02" db="EMBL/GenBank/DDBJ databases">
        <authorList>
            <person name="Ferguson B K."/>
        </authorList>
    </citation>
    <scope>NUCLEOTIDE SEQUENCE [LARGE SCALE GENOMIC DNA]</scope>
</reference>
<keyword evidence="2" id="KW-0472">Membrane</keyword>
<sequence length="441" mass="50081">MKGSVGHPPQVLCIDTSYIVFSSAAPSFLLPNDVSRSFFARSSRARPASFTKAAVAISIEEEEEKEENVPLGNKPLPRRAQSTTSEPKPQDESRARETSERASESFLEPHGRGPETIRARCKRLLYIVHTYVRSSVGTLLYISVYDDGQHSERRQMHYYSVCSSSSYTCVRGVNSDELTLKGSEGFEALINAEEGASAAHLSLVKFLRWDWCAAIRAKFDRHNANSAGGEGCKGRTAVLYLIVTYGKGICFPILHCIFIESRMNYELVRQVFLCVWIADLIGTGVNFDLVYFLTAILDQFCRAAFTAFTPSRVRIMSIEFRSYSRAPIPTQKFYKREMCLRNSRGIIQRHVTTTACGVVVSASRVLALLSPPCNTYNVTVNNYITRTRSRTRRRSRRWNGYYTYNTTGYNTNSSEEDLNKNLCYIQRFPYPGREEMERTER</sequence>
<evidence type="ECO:0000313" key="4">
    <source>
        <dbReference type="Proteomes" id="UP000479190"/>
    </source>
</evidence>
<dbReference type="EMBL" id="CADCXV010000747">
    <property type="protein sequence ID" value="CAB0034575.1"/>
    <property type="molecule type" value="Genomic_DNA"/>
</dbReference>
<evidence type="ECO:0000256" key="1">
    <source>
        <dbReference type="SAM" id="MobiDB-lite"/>
    </source>
</evidence>
<keyword evidence="2" id="KW-1133">Transmembrane helix</keyword>
<keyword evidence="2" id="KW-0812">Transmembrane</keyword>
<protein>
    <submittedName>
        <fullName evidence="3">Uncharacterized protein</fullName>
    </submittedName>
</protein>
<dbReference type="AlphaFoldDB" id="A0A6H5IB21"/>
<gene>
    <name evidence="3" type="ORF">TBRA_LOCUS6473</name>
</gene>
<feature type="transmembrane region" description="Helical" evidence="2">
    <location>
        <begin position="271"/>
        <end position="293"/>
    </location>
</feature>
<evidence type="ECO:0000256" key="2">
    <source>
        <dbReference type="SAM" id="Phobius"/>
    </source>
</evidence>
<proteinExistence type="predicted"/>
<organism evidence="3 4">
    <name type="scientific">Trichogramma brassicae</name>
    <dbReference type="NCBI Taxonomy" id="86971"/>
    <lineage>
        <taxon>Eukaryota</taxon>
        <taxon>Metazoa</taxon>
        <taxon>Ecdysozoa</taxon>
        <taxon>Arthropoda</taxon>
        <taxon>Hexapoda</taxon>
        <taxon>Insecta</taxon>
        <taxon>Pterygota</taxon>
        <taxon>Neoptera</taxon>
        <taxon>Endopterygota</taxon>
        <taxon>Hymenoptera</taxon>
        <taxon>Apocrita</taxon>
        <taxon>Proctotrupomorpha</taxon>
        <taxon>Chalcidoidea</taxon>
        <taxon>Trichogrammatidae</taxon>
        <taxon>Trichogramma</taxon>
    </lineage>
</organism>
<keyword evidence="4" id="KW-1185">Reference proteome</keyword>
<feature type="compositionally biased region" description="Basic and acidic residues" evidence="1">
    <location>
        <begin position="88"/>
        <end position="113"/>
    </location>
</feature>
<dbReference type="Proteomes" id="UP000479190">
    <property type="component" value="Unassembled WGS sequence"/>
</dbReference>
<name>A0A6H5IB21_9HYME</name>
<feature type="region of interest" description="Disordered" evidence="1">
    <location>
        <begin position="61"/>
        <end position="113"/>
    </location>
</feature>
<evidence type="ECO:0000313" key="3">
    <source>
        <dbReference type="EMBL" id="CAB0034575.1"/>
    </source>
</evidence>
<feature type="transmembrane region" description="Helical" evidence="2">
    <location>
        <begin position="237"/>
        <end position="259"/>
    </location>
</feature>